<dbReference type="EMBL" id="JBHFXX010000005">
    <property type="protein sequence ID" value="MFB3800387.1"/>
    <property type="molecule type" value="Genomic_DNA"/>
</dbReference>
<sequence length="466" mass="51221">MKKSMLPRASALACCLLFVLTYLQSPPGHALVAPSDSIEALTESRLAAATAAVEQGLSIAATLNQRLVSTPSACVRNQPDYACSGVLVRPMAATHTARFWEHDAEANARGSEAFVYLRSDRQQGALPGRGGYVLMSRFDALATEKPYEVKARPRPGEVQVTNWNAAQPNQIAIEALYYNPAVPNDLFRAQRSQLQWFKATAAWLPILRYSGGVGAVFGFDQSEQLYDGYLIAERINQRFTTVTATCPDGRARYYCQGVWVRTTNIADVGRYRTWNPSPGSQRNNSVSFSWFSADTSVATTYHTQGFILRESGYAVTQPLTLRCGYPLDAATSSAADPCTFRGQCAALGITTTAAWRARYGSGTNPGCAFGNDAAAFRVLIDLRNRQTGFVNAWNELMMAVWPQNVAAQLPLESFIYSAANGRANAQVFQREYVRDTLGRYLPVLFLNPTPPPNRLVTYNPDDQNVE</sequence>
<reference evidence="2 3" key="1">
    <citation type="submission" date="2024-09" db="EMBL/GenBank/DDBJ databases">
        <authorList>
            <person name="Fullem K."/>
        </authorList>
    </citation>
    <scope>NUCLEOTIDE SEQUENCE [LARGE SCALE GENOMIC DNA]</scope>
    <source>
        <strain evidence="3">K1(2024)</strain>
    </source>
</reference>
<protein>
    <recommendedName>
        <fullName evidence="4">Halovibrin HvnA</fullName>
    </recommendedName>
</protein>
<evidence type="ECO:0000313" key="3">
    <source>
        <dbReference type="Proteomes" id="UP001577047"/>
    </source>
</evidence>
<evidence type="ECO:0008006" key="4">
    <source>
        <dbReference type="Google" id="ProtNLM"/>
    </source>
</evidence>
<evidence type="ECO:0000256" key="1">
    <source>
        <dbReference type="SAM" id="SignalP"/>
    </source>
</evidence>
<dbReference type="RefSeq" id="WP_304484172.1">
    <property type="nucleotide sequence ID" value="NZ_JAUQOQ010000006.1"/>
</dbReference>
<gene>
    <name evidence="2" type="ORF">ACE1YR_08040</name>
</gene>
<organism evidence="2 3">
    <name type="scientific">Pseudomonas boreofloridensis</name>
    <dbReference type="NCBI Taxonomy" id="3064348"/>
    <lineage>
        <taxon>Bacteria</taxon>
        <taxon>Pseudomonadati</taxon>
        <taxon>Pseudomonadota</taxon>
        <taxon>Gammaproteobacteria</taxon>
        <taxon>Pseudomonadales</taxon>
        <taxon>Pseudomonadaceae</taxon>
        <taxon>Pseudomonas</taxon>
    </lineage>
</organism>
<name>A0ABV4Z7B4_9PSED</name>
<accession>A0ABV4Z7B4</accession>
<feature type="signal peptide" evidence="1">
    <location>
        <begin position="1"/>
        <end position="30"/>
    </location>
</feature>
<keyword evidence="3" id="KW-1185">Reference proteome</keyword>
<evidence type="ECO:0000313" key="2">
    <source>
        <dbReference type="EMBL" id="MFB3800387.1"/>
    </source>
</evidence>
<comment type="caution">
    <text evidence="2">The sequence shown here is derived from an EMBL/GenBank/DDBJ whole genome shotgun (WGS) entry which is preliminary data.</text>
</comment>
<feature type="chain" id="PRO_5046083418" description="Halovibrin HvnA" evidence="1">
    <location>
        <begin position="31"/>
        <end position="466"/>
    </location>
</feature>
<dbReference type="Proteomes" id="UP001577047">
    <property type="component" value="Unassembled WGS sequence"/>
</dbReference>
<proteinExistence type="predicted"/>
<keyword evidence="1" id="KW-0732">Signal</keyword>